<reference evidence="2 3" key="1">
    <citation type="journal article" date="2023" name="Nucleic Acids Res.">
        <title>The hologenome of Daphnia magna reveals possible DNA methylation and microbiome-mediated evolution of the host genome.</title>
        <authorList>
            <person name="Chaturvedi A."/>
            <person name="Li X."/>
            <person name="Dhandapani V."/>
            <person name="Marshall H."/>
            <person name="Kissane S."/>
            <person name="Cuenca-Cambronero M."/>
            <person name="Asole G."/>
            <person name="Calvet F."/>
            <person name="Ruiz-Romero M."/>
            <person name="Marangio P."/>
            <person name="Guigo R."/>
            <person name="Rago D."/>
            <person name="Mirbahai L."/>
            <person name="Eastwood N."/>
            <person name="Colbourne J.K."/>
            <person name="Zhou J."/>
            <person name="Mallon E."/>
            <person name="Orsini L."/>
        </authorList>
    </citation>
    <scope>NUCLEOTIDE SEQUENCE [LARGE SCALE GENOMIC DNA]</scope>
    <source>
        <strain evidence="2">LRV0_1</strain>
    </source>
</reference>
<feature type="compositionally biased region" description="Basic and acidic residues" evidence="1">
    <location>
        <begin position="297"/>
        <end position="306"/>
    </location>
</feature>
<gene>
    <name evidence="2" type="ORF">OUZ56_023943</name>
</gene>
<organism evidence="2 3">
    <name type="scientific">Daphnia magna</name>
    <dbReference type="NCBI Taxonomy" id="35525"/>
    <lineage>
        <taxon>Eukaryota</taxon>
        <taxon>Metazoa</taxon>
        <taxon>Ecdysozoa</taxon>
        <taxon>Arthropoda</taxon>
        <taxon>Crustacea</taxon>
        <taxon>Branchiopoda</taxon>
        <taxon>Diplostraca</taxon>
        <taxon>Cladocera</taxon>
        <taxon>Anomopoda</taxon>
        <taxon>Daphniidae</taxon>
        <taxon>Daphnia</taxon>
    </lineage>
</organism>
<proteinExistence type="predicted"/>
<protein>
    <submittedName>
        <fullName evidence="2">Uncharacterized protein</fullName>
    </submittedName>
</protein>
<keyword evidence="3" id="KW-1185">Reference proteome</keyword>
<feature type="compositionally biased region" description="Polar residues" evidence="1">
    <location>
        <begin position="238"/>
        <end position="252"/>
    </location>
</feature>
<dbReference type="Proteomes" id="UP001234178">
    <property type="component" value="Unassembled WGS sequence"/>
</dbReference>
<sequence length="339" mass="38243">MAAKWLNSVDVDFGVQFPRLSMRAVHGFVRSLKVEPQDLLGLVAVLDTRNQVARITFTTEAYTSSFLSQHSGIVRTELEGKEVNVVIRDSNIQEKFVRIAGIPQNLDLGVVKTRLKEFGTIIDARWERYQVAEDDVLYPVLATWMIVRMTLTKNIPSYITIGSYRAMVKLCDDETHFSYNCPTLRRNKETINVQKPSSKMTKKTETVPEKPVPLPLDVDPMFSKAFLECGLQSSLLGRTPNLEISPTEQPVKSTDDSPRQTPPAQMIIPETQPDDSEPMTISMEPVEPNLGEVEPMETDKTSDHLKVPTVPQNKRFKPTMTPQNSRPTLSTSQPKKPFK</sequence>
<feature type="compositionally biased region" description="Polar residues" evidence="1">
    <location>
        <begin position="320"/>
        <end position="339"/>
    </location>
</feature>
<dbReference type="PANTHER" id="PTHR46486">
    <property type="entry name" value="CCHC-TYPE DOMAIN-CONTAINING PROTEIN"/>
    <property type="match status" value="1"/>
</dbReference>
<evidence type="ECO:0000313" key="3">
    <source>
        <dbReference type="Proteomes" id="UP001234178"/>
    </source>
</evidence>
<feature type="region of interest" description="Disordered" evidence="1">
    <location>
        <begin position="238"/>
        <end position="339"/>
    </location>
</feature>
<dbReference type="PANTHER" id="PTHR46486:SF1">
    <property type="entry name" value="CCHC-TYPE DOMAIN-CONTAINING PROTEIN"/>
    <property type="match status" value="1"/>
</dbReference>
<evidence type="ECO:0000313" key="2">
    <source>
        <dbReference type="EMBL" id="KAK4030669.1"/>
    </source>
</evidence>
<dbReference type="EMBL" id="JAOYFB010000039">
    <property type="protein sequence ID" value="KAK4030669.1"/>
    <property type="molecule type" value="Genomic_DNA"/>
</dbReference>
<comment type="caution">
    <text evidence="2">The sequence shown here is derived from an EMBL/GenBank/DDBJ whole genome shotgun (WGS) entry which is preliminary data.</text>
</comment>
<accession>A0ABR0AZV9</accession>
<name>A0ABR0AZV9_9CRUS</name>
<evidence type="ECO:0000256" key="1">
    <source>
        <dbReference type="SAM" id="MobiDB-lite"/>
    </source>
</evidence>
<feature type="region of interest" description="Disordered" evidence="1">
    <location>
        <begin position="193"/>
        <end position="212"/>
    </location>
</feature>